<keyword evidence="4 8" id="KW-0812">Transmembrane</keyword>
<dbReference type="Pfam" id="PF02535">
    <property type="entry name" value="Zip"/>
    <property type="match status" value="1"/>
</dbReference>
<evidence type="ECO:0000256" key="5">
    <source>
        <dbReference type="ARBA" id="ARBA00022989"/>
    </source>
</evidence>
<evidence type="ECO:0000256" key="7">
    <source>
        <dbReference type="ARBA" id="ARBA00023136"/>
    </source>
</evidence>
<feature type="transmembrane region" description="Helical" evidence="8">
    <location>
        <begin position="234"/>
        <end position="253"/>
    </location>
</feature>
<keyword evidence="7 8" id="KW-0472">Membrane</keyword>
<feature type="transmembrane region" description="Helical" evidence="8">
    <location>
        <begin position="121"/>
        <end position="141"/>
    </location>
</feature>
<evidence type="ECO:0000256" key="3">
    <source>
        <dbReference type="ARBA" id="ARBA00022448"/>
    </source>
</evidence>
<evidence type="ECO:0000313" key="9">
    <source>
        <dbReference type="EMBL" id="RKU46364.1"/>
    </source>
</evidence>
<feature type="transmembrane region" description="Helical" evidence="8">
    <location>
        <begin position="41"/>
        <end position="60"/>
    </location>
</feature>
<evidence type="ECO:0000313" key="10">
    <source>
        <dbReference type="Proteomes" id="UP000275385"/>
    </source>
</evidence>
<comment type="caution">
    <text evidence="9">The sequence shown here is derived from an EMBL/GenBank/DDBJ whole genome shotgun (WGS) entry which is preliminary data.</text>
</comment>
<dbReference type="Proteomes" id="UP000275385">
    <property type="component" value="Unassembled WGS sequence"/>
</dbReference>
<dbReference type="GO" id="GO:0000006">
    <property type="term" value="F:high-affinity zinc transmembrane transporter activity"/>
    <property type="evidence" value="ECO:0007669"/>
    <property type="project" value="TreeGrafter"/>
</dbReference>
<dbReference type="NCBIfam" id="TIGR00820">
    <property type="entry name" value="zip"/>
    <property type="match status" value="1"/>
</dbReference>
<proteinExistence type="inferred from homology"/>
<reference evidence="9 10" key="1">
    <citation type="submission" date="2018-08" db="EMBL/GenBank/DDBJ databases">
        <title>Draft genome of the lignicolous fungus Coniochaeta pulveracea.</title>
        <authorList>
            <person name="Borstlap C.J."/>
            <person name="De Witt R.N."/>
            <person name="Botha A."/>
            <person name="Volschenk H."/>
        </authorList>
    </citation>
    <scope>NUCLEOTIDE SEQUENCE [LARGE SCALE GENOMIC DNA]</scope>
    <source>
        <strain evidence="9 10">CAB683</strain>
    </source>
</reference>
<dbReference type="PANTHER" id="PTHR11040">
    <property type="entry name" value="ZINC/IRON TRANSPORTER"/>
    <property type="match status" value="1"/>
</dbReference>
<feature type="transmembrane region" description="Helical" evidence="8">
    <location>
        <begin position="338"/>
        <end position="358"/>
    </location>
</feature>
<dbReference type="STRING" id="177199.A0A420YF03"/>
<comment type="subcellular location">
    <subcellularLocation>
        <location evidence="1 8">Membrane</location>
        <topology evidence="1 8">Multi-pass membrane protein</topology>
    </subcellularLocation>
</comment>
<sequence length="391" mass="42258">MADSDSFDPHNVDLDTADLASIICYVNAGGNDYDGRLGARISAVFVILIASFLATTFPVAAKRIPRLRVPNYVYLFARYFGSGVIIATAFIHLLDPAYDEIGPASCVGLTGGWASYTWPPAIALTSVMLIFLLDFGAEYYVERKYGFAHSHDVELSTASGINPPTQPNRQSSHQFLHSADQDCVVNPAVQVAGNNDIPSAERAGSFDKHALAETIDGKSLDDSIYGERAFRQQIAAFLILEFGVIFHSVIIGLNLGVAGEEFPTLYPVIVFHQAFEGLGIGARLSVIPFPRGLKWMPWVLCAAYGLTTPISIAIGIGLSTQYNSGSFTANVVSGVLDSISAGILIFTGLVEMLARDFLFNPNRTRNTKDIIFMLVCLFLGVGIMALLGKWA</sequence>
<feature type="transmembrane region" description="Helical" evidence="8">
    <location>
        <begin position="370"/>
        <end position="388"/>
    </location>
</feature>
<evidence type="ECO:0000256" key="6">
    <source>
        <dbReference type="ARBA" id="ARBA00023065"/>
    </source>
</evidence>
<dbReference type="AlphaFoldDB" id="A0A420YF03"/>
<evidence type="ECO:0000256" key="1">
    <source>
        <dbReference type="ARBA" id="ARBA00004141"/>
    </source>
</evidence>
<comment type="similarity">
    <text evidence="2 8">Belongs to the ZIP transporter (TC 2.A.5) family.</text>
</comment>
<keyword evidence="10" id="KW-1185">Reference proteome</keyword>
<keyword evidence="5 8" id="KW-1133">Transmembrane helix</keyword>
<dbReference type="EMBL" id="QVQW01000014">
    <property type="protein sequence ID" value="RKU46364.1"/>
    <property type="molecule type" value="Genomic_DNA"/>
</dbReference>
<dbReference type="InterPro" id="IPR004698">
    <property type="entry name" value="Zn/Fe_permease_fun/pln"/>
</dbReference>
<feature type="transmembrane region" description="Helical" evidence="8">
    <location>
        <begin position="298"/>
        <end position="318"/>
    </location>
</feature>
<gene>
    <name evidence="9" type="primary">ZRT1</name>
    <name evidence="9" type="ORF">DL546_002827</name>
</gene>
<evidence type="ECO:0000256" key="8">
    <source>
        <dbReference type="RuleBase" id="RU362088"/>
    </source>
</evidence>
<dbReference type="InterPro" id="IPR003689">
    <property type="entry name" value="ZIP"/>
</dbReference>
<dbReference type="GO" id="GO:0005886">
    <property type="term" value="C:plasma membrane"/>
    <property type="evidence" value="ECO:0007669"/>
    <property type="project" value="TreeGrafter"/>
</dbReference>
<accession>A0A420YF03</accession>
<dbReference type="OrthoDB" id="448280at2759"/>
<feature type="transmembrane region" description="Helical" evidence="8">
    <location>
        <begin position="72"/>
        <end position="94"/>
    </location>
</feature>
<keyword evidence="6 8" id="KW-0406">Ion transport</keyword>
<comment type="caution">
    <text evidence="8">Lacks conserved residue(s) required for the propagation of feature annotation.</text>
</comment>
<evidence type="ECO:0000256" key="2">
    <source>
        <dbReference type="ARBA" id="ARBA00006939"/>
    </source>
</evidence>
<name>A0A420YF03_9PEZI</name>
<dbReference type="PANTHER" id="PTHR11040:SF32">
    <property type="entry name" value="ZINC-REGULATED TRANSPORTER 1"/>
    <property type="match status" value="1"/>
</dbReference>
<evidence type="ECO:0000256" key="4">
    <source>
        <dbReference type="ARBA" id="ARBA00022692"/>
    </source>
</evidence>
<protein>
    <submittedName>
        <fullName evidence="9">High-affinity Zn(2+) transporter zrt1</fullName>
    </submittedName>
</protein>
<dbReference type="GO" id="GO:0071578">
    <property type="term" value="P:zinc ion import across plasma membrane"/>
    <property type="evidence" value="ECO:0007669"/>
    <property type="project" value="TreeGrafter"/>
</dbReference>
<organism evidence="9 10">
    <name type="scientific">Coniochaeta pulveracea</name>
    <dbReference type="NCBI Taxonomy" id="177199"/>
    <lineage>
        <taxon>Eukaryota</taxon>
        <taxon>Fungi</taxon>
        <taxon>Dikarya</taxon>
        <taxon>Ascomycota</taxon>
        <taxon>Pezizomycotina</taxon>
        <taxon>Sordariomycetes</taxon>
        <taxon>Sordariomycetidae</taxon>
        <taxon>Coniochaetales</taxon>
        <taxon>Coniochaetaceae</taxon>
        <taxon>Coniochaeta</taxon>
    </lineage>
</organism>
<keyword evidence="3 8" id="KW-0813">Transport</keyword>